<evidence type="ECO:0000259" key="2">
    <source>
        <dbReference type="Pfam" id="PF16188"/>
    </source>
</evidence>
<proteinExistence type="predicted"/>
<dbReference type="GO" id="GO:0004177">
    <property type="term" value="F:aminopeptidase activity"/>
    <property type="evidence" value="ECO:0007669"/>
    <property type="project" value="UniProtKB-KW"/>
</dbReference>
<evidence type="ECO:0000313" key="3">
    <source>
        <dbReference type="EMBL" id="TNN33197.1"/>
    </source>
</evidence>
<organism evidence="3 4">
    <name type="scientific">Liparis tanakae</name>
    <name type="common">Tanaka's snailfish</name>
    <dbReference type="NCBI Taxonomy" id="230148"/>
    <lineage>
        <taxon>Eukaryota</taxon>
        <taxon>Metazoa</taxon>
        <taxon>Chordata</taxon>
        <taxon>Craniata</taxon>
        <taxon>Vertebrata</taxon>
        <taxon>Euteleostomi</taxon>
        <taxon>Actinopterygii</taxon>
        <taxon>Neopterygii</taxon>
        <taxon>Teleostei</taxon>
        <taxon>Neoteleostei</taxon>
        <taxon>Acanthomorphata</taxon>
        <taxon>Eupercaria</taxon>
        <taxon>Perciformes</taxon>
        <taxon>Cottioidei</taxon>
        <taxon>Cottales</taxon>
        <taxon>Liparidae</taxon>
        <taxon>Liparis</taxon>
    </lineage>
</organism>
<evidence type="ECO:0000259" key="1">
    <source>
        <dbReference type="Pfam" id="PF12485"/>
    </source>
</evidence>
<name>A0A4Z2EWB5_9TELE</name>
<gene>
    <name evidence="3" type="primary">XPNPEP2_0</name>
    <name evidence="3" type="ORF">EYF80_056639</name>
</gene>
<keyword evidence="4" id="KW-1185">Reference proteome</keyword>
<dbReference type="Pfam" id="PF16188">
    <property type="entry name" value="Peptidase_M24_C"/>
    <property type="match status" value="1"/>
</dbReference>
<keyword evidence="3" id="KW-0645">Protease</keyword>
<dbReference type="InterPro" id="IPR036005">
    <property type="entry name" value="Creatinase/aminopeptidase-like"/>
</dbReference>
<dbReference type="InterPro" id="IPR032416">
    <property type="entry name" value="Peptidase_M24_C"/>
</dbReference>
<accession>A0A4Z2EWB5</accession>
<dbReference type="SUPFAM" id="SSF55920">
    <property type="entry name" value="Creatinase/aminopeptidase"/>
    <property type="match status" value="1"/>
</dbReference>
<sequence length="164" mass="18612">MGNIEISRTIFPSGTRGVNMEMLGRRALWEVGLNYGHGTEPGYYKENDFGIRIEDVAVVVPVHTKYGHNYLTFDTVSLVPYDRKLIDTTLLSSEQVSLQRSSSFKDFMKHKPTSPVSEKEFTLEENVRGAPLKPTHKHKQTHHQSQCTSAFKSRSGYLSKSLCF</sequence>
<keyword evidence="3" id="KW-0378">Hydrolase</keyword>
<keyword evidence="3" id="KW-0031">Aminopeptidase</keyword>
<evidence type="ECO:0000313" key="4">
    <source>
        <dbReference type="Proteomes" id="UP000314294"/>
    </source>
</evidence>
<feature type="domain" description="Peptidase M24 C-terminal" evidence="2">
    <location>
        <begin position="69"/>
        <end position="96"/>
    </location>
</feature>
<dbReference type="Pfam" id="PF12485">
    <property type="entry name" value="SPIDER"/>
    <property type="match status" value="1"/>
</dbReference>
<dbReference type="AlphaFoldDB" id="A0A4Z2EWB5"/>
<feature type="domain" description="SLy proteins associated disordered region" evidence="1">
    <location>
        <begin position="97"/>
        <end position="142"/>
    </location>
</feature>
<dbReference type="Gene3D" id="3.90.230.10">
    <property type="entry name" value="Creatinase/methionine aminopeptidase superfamily"/>
    <property type="match status" value="1"/>
</dbReference>
<dbReference type="PANTHER" id="PTHR43763:SF4">
    <property type="entry name" value="XAA-PRO AMINOPEPTIDASE 2"/>
    <property type="match status" value="1"/>
</dbReference>
<dbReference type="InterPro" id="IPR021090">
    <property type="entry name" value="SPIDER"/>
</dbReference>
<comment type="caution">
    <text evidence="3">The sequence shown here is derived from an EMBL/GenBank/DDBJ whole genome shotgun (WGS) entry which is preliminary data.</text>
</comment>
<dbReference type="EMBL" id="SRLO01002320">
    <property type="protein sequence ID" value="TNN33197.1"/>
    <property type="molecule type" value="Genomic_DNA"/>
</dbReference>
<protein>
    <submittedName>
        <fullName evidence="3">Xaa-Pro aminopeptidase 2</fullName>
    </submittedName>
</protein>
<dbReference type="InterPro" id="IPR050422">
    <property type="entry name" value="X-Pro_aminopeptidase_P"/>
</dbReference>
<dbReference type="Proteomes" id="UP000314294">
    <property type="component" value="Unassembled WGS sequence"/>
</dbReference>
<reference evidence="3 4" key="1">
    <citation type="submission" date="2019-03" db="EMBL/GenBank/DDBJ databases">
        <title>First draft genome of Liparis tanakae, snailfish: a comprehensive survey of snailfish specific genes.</title>
        <authorList>
            <person name="Kim W."/>
            <person name="Song I."/>
            <person name="Jeong J.-H."/>
            <person name="Kim D."/>
            <person name="Kim S."/>
            <person name="Ryu S."/>
            <person name="Song J.Y."/>
            <person name="Lee S.K."/>
        </authorList>
    </citation>
    <scope>NUCLEOTIDE SEQUENCE [LARGE SCALE GENOMIC DNA]</scope>
    <source>
        <tissue evidence="3">Muscle</tissue>
    </source>
</reference>
<dbReference type="OrthoDB" id="9995434at2759"/>
<dbReference type="PANTHER" id="PTHR43763">
    <property type="entry name" value="XAA-PRO AMINOPEPTIDASE 1"/>
    <property type="match status" value="1"/>
</dbReference>